<comment type="caution">
    <text evidence="2">The sequence shown here is derived from an EMBL/GenBank/DDBJ whole genome shotgun (WGS) entry which is preliminary data.</text>
</comment>
<protein>
    <submittedName>
        <fullName evidence="2">Uncharacterized protein</fullName>
    </submittedName>
</protein>
<dbReference type="AlphaFoldDB" id="A0A9J5W5F1"/>
<dbReference type="EMBL" id="JACXVP010000012">
    <property type="protein sequence ID" value="KAG5570746.1"/>
    <property type="molecule type" value="Genomic_DNA"/>
</dbReference>
<keyword evidence="1" id="KW-0175">Coiled coil</keyword>
<feature type="coiled-coil region" evidence="1">
    <location>
        <begin position="122"/>
        <end position="149"/>
    </location>
</feature>
<keyword evidence="3" id="KW-1185">Reference proteome</keyword>
<name>A0A9J5W5F1_SOLCO</name>
<gene>
    <name evidence="2" type="ORF">H5410_060512</name>
</gene>
<sequence>MACLVTSTFVTYSSTAVTSMSSSPRSSSLASVVEGGCDISSSLGVESKLSINVIDNDKVIELLQSIKDPDIRAQIIDTIGSTSTPEHHINEEIPIKEGSYTISEVKKLLLERKKLISSPTTISDLKHEINNLKEDIHRLKENNVSIKVRLDNIESLRDLGNNSESPSSLDEETNNLNFMKNLYLKNDIFFYREGLIPSRYFHKTTHSLCSANGSKMGIEFKLPKAFISKGKQCIPQSAILVNDITNQIILGVPFINDISPLTYWNNENITGTWDKKPFILEFITKPFTRMINELT</sequence>
<reference evidence="2 3" key="1">
    <citation type="submission" date="2020-09" db="EMBL/GenBank/DDBJ databases">
        <title>De no assembly of potato wild relative species, Solanum commersonii.</title>
        <authorList>
            <person name="Cho K."/>
        </authorList>
    </citation>
    <scope>NUCLEOTIDE SEQUENCE [LARGE SCALE GENOMIC DNA]</scope>
    <source>
        <strain evidence="2">LZ3.2</strain>
        <tissue evidence="2">Leaf</tissue>
    </source>
</reference>
<dbReference type="Proteomes" id="UP000824120">
    <property type="component" value="Chromosome 12"/>
</dbReference>
<evidence type="ECO:0000313" key="2">
    <source>
        <dbReference type="EMBL" id="KAG5570746.1"/>
    </source>
</evidence>
<evidence type="ECO:0000256" key="1">
    <source>
        <dbReference type="SAM" id="Coils"/>
    </source>
</evidence>
<proteinExistence type="predicted"/>
<evidence type="ECO:0000313" key="3">
    <source>
        <dbReference type="Proteomes" id="UP000824120"/>
    </source>
</evidence>
<accession>A0A9J5W5F1</accession>
<organism evidence="2 3">
    <name type="scientific">Solanum commersonii</name>
    <name type="common">Commerson's wild potato</name>
    <name type="synonym">Commerson's nightshade</name>
    <dbReference type="NCBI Taxonomy" id="4109"/>
    <lineage>
        <taxon>Eukaryota</taxon>
        <taxon>Viridiplantae</taxon>
        <taxon>Streptophyta</taxon>
        <taxon>Embryophyta</taxon>
        <taxon>Tracheophyta</taxon>
        <taxon>Spermatophyta</taxon>
        <taxon>Magnoliopsida</taxon>
        <taxon>eudicotyledons</taxon>
        <taxon>Gunneridae</taxon>
        <taxon>Pentapetalae</taxon>
        <taxon>asterids</taxon>
        <taxon>lamiids</taxon>
        <taxon>Solanales</taxon>
        <taxon>Solanaceae</taxon>
        <taxon>Solanoideae</taxon>
        <taxon>Solaneae</taxon>
        <taxon>Solanum</taxon>
    </lineage>
</organism>